<evidence type="ECO:0000313" key="3">
    <source>
        <dbReference type="EMBL" id="OAD66321.1"/>
    </source>
</evidence>
<feature type="compositionally biased region" description="Basic residues" evidence="1">
    <location>
        <begin position="211"/>
        <end position="224"/>
    </location>
</feature>
<dbReference type="Gene3D" id="1.20.58.80">
    <property type="entry name" value="Phosphotransferase system, lactose/cellobiose-type IIA subunit"/>
    <property type="match status" value="1"/>
</dbReference>
<dbReference type="EMBL" id="KV441004">
    <property type="protein sequence ID" value="OAD66321.1"/>
    <property type="molecule type" value="Genomic_DNA"/>
</dbReference>
<organism evidence="3 4">
    <name type="scientific">Phycomyces blakesleeanus (strain ATCC 8743b / DSM 1359 / FGSC 10004 / NBRC 33097 / NRRL 1555)</name>
    <dbReference type="NCBI Taxonomy" id="763407"/>
    <lineage>
        <taxon>Eukaryota</taxon>
        <taxon>Fungi</taxon>
        <taxon>Fungi incertae sedis</taxon>
        <taxon>Mucoromycota</taxon>
        <taxon>Mucoromycotina</taxon>
        <taxon>Mucoromycetes</taxon>
        <taxon>Mucorales</taxon>
        <taxon>Phycomycetaceae</taxon>
        <taxon>Phycomyces</taxon>
    </lineage>
</organism>
<dbReference type="RefSeq" id="XP_018284361.1">
    <property type="nucleotide sequence ID" value="XM_018438857.1"/>
</dbReference>
<dbReference type="Pfam" id="PF04212">
    <property type="entry name" value="MIT"/>
    <property type="match status" value="1"/>
</dbReference>
<sequence length="349" mass="38465">MSILVSRVLSHADKLPIVGSPRNSISSWLPISRDSISSTSSNFSQAPPNNRRRSVEQHAQYEQSRISPPNSPRIYASPPPPYENVVSPAQQQQLQNKPSTFNKLSGYLKRASFSAGYSAFYDSKPAVPLEVATIDKKQVEHALTLINVATEMDNTGNHEMAIDLYLMGLDKMISSLPIESNPAVKAALEQKLIEFAEAKNLNLSPPVPTNHHQHQHHHRNPARHSRTEEYDDNEEDEDRKQDTGAQFSSLIVNAAILGAVALKKSPLPDAISCVVNTAISGAQKVDENYQISKRTWDLAGRGVAKAIQIDRDYELHQMVSDAVCTSLTAAVKAGLAYVEAPGYYDTRRS</sequence>
<feature type="domain" description="MIT" evidence="2">
    <location>
        <begin position="140"/>
        <end position="194"/>
    </location>
</feature>
<proteinExistence type="predicted"/>
<evidence type="ECO:0000256" key="1">
    <source>
        <dbReference type="SAM" id="MobiDB-lite"/>
    </source>
</evidence>
<feature type="region of interest" description="Disordered" evidence="1">
    <location>
        <begin position="36"/>
        <end position="96"/>
    </location>
</feature>
<reference evidence="4" key="1">
    <citation type="submission" date="2015-06" db="EMBL/GenBank/DDBJ databases">
        <title>Expansion of signal transduction pathways in fungi by whole-genome duplication.</title>
        <authorList>
            <consortium name="DOE Joint Genome Institute"/>
            <person name="Corrochano L.M."/>
            <person name="Kuo A."/>
            <person name="Marcet-Houben M."/>
            <person name="Polaino S."/>
            <person name="Salamov A."/>
            <person name="Villalobos J.M."/>
            <person name="Alvarez M.I."/>
            <person name="Avalos J."/>
            <person name="Benito E.P."/>
            <person name="Benoit I."/>
            <person name="Burger G."/>
            <person name="Camino L.P."/>
            <person name="Canovas D."/>
            <person name="Cerda-Olmedo E."/>
            <person name="Cheng J.-F."/>
            <person name="Dominguez A."/>
            <person name="Elias M."/>
            <person name="Eslava A.P."/>
            <person name="Glaser F."/>
            <person name="Grimwood J."/>
            <person name="Gutierrez G."/>
            <person name="Heitman J."/>
            <person name="Henrissat B."/>
            <person name="Iturriaga E.A."/>
            <person name="Lang B.F."/>
            <person name="Lavin J.L."/>
            <person name="Lee S."/>
            <person name="Li W."/>
            <person name="Lindquist E."/>
            <person name="Lopez-Garcia S."/>
            <person name="Luque E.M."/>
            <person name="Marcos A.T."/>
            <person name="Martin J."/>
            <person name="McCluskey K."/>
            <person name="Medina H.R."/>
            <person name="Miralles-Duran A."/>
            <person name="Miyazaki A."/>
            <person name="Munoz-Torres E."/>
            <person name="Oguiza J.A."/>
            <person name="Ohm R."/>
            <person name="Olmedo M."/>
            <person name="Orejas M."/>
            <person name="Ortiz-Castellanos L."/>
            <person name="Pisabarro A.G."/>
            <person name="Rodriguez-Romero J."/>
            <person name="Ruiz-Herrera J."/>
            <person name="Ruiz-Vazquez R."/>
            <person name="Sanz C."/>
            <person name="Schackwitz W."/>
            <person name="Schmutz J."/>
            <person name="Shahriari M."/>
            <person name="Shelest E."/>
            <person name="Silva-Franco F."/>
            <person name="Soanes D."/>
            <person name="Syed K."/>
            <person name="Tagua V.G."/>
            <person name="Talbot N.J."/>
            <person name="Thon M."/>
            <person name="De vries R.P."/>
            <person name="Wiebenga A."/>
            <person name="Yadav J.S."/>
            <person name="Braun E.L."/>
            <person name="Baker S."/>
            <person name="Garre V."/>
            <person name="Horwitz B."/>
            <person name="Torres-Martinez S."/>
            <person name="Idnurm A."/>
            <person name="Herrera-Estrella A."/>
            <person name="Gabaldon T."/>
            <person name="Grigoriev I.V."/>
        </authorList>
    </citation>
    <scope>NUCLEOTIDE SEQUENCE [LARGE SCALE GENOMIC DNA]</scope>
    <source>
        <strain evidence="4">NRRL 1555(-)</strain>
    </source>
</reference>
<dbReference type="Proteomes" id="UP000077315">
    <property type="component" value="Unassembled WGS sequence"/>
</dbReference>
<keyword evidence="4" id="KW-1185">Reference proteome</keyword>
<dbReference type="STRING" id="763407.A0A162ZEZ2"/>
<dbReference type="GeneID" id="28999763"/>
<dbReference type="SUPFAM" id="SSF116846">
    <property type="entry name" value="MIT domain"/>
    <property type="match status" value="1"/>
</dbReference>
<feature type="compositionally biased region" description="Polar residues" evidence="1">
    <location>
        <begin position="87"/>
        <end position="96"/>
    </location>
</feature>
<gene>
    <name evidence="3" type="ORF">PHYBLDRAFT_183920</name>
</gene>
<dbReference type="InterPro" id="IPR036181">
    <property type="entry name" value="MIT_dom_sf"/>
</dbReference>
<dbReference type="InParanoid" id="A0A162ZEZ2"/>
<dbReference type="VEuPathDB" id="FungiDB:PHYBLDRAFT_183920"/>
<accession>A0A162ZEZ2</accession>
<protein>
    <recommendedName>
        <fullName evidence="2">MIT domain-containing protein</fullName>
    </recommendedName>
</protein>
<dbReference type="AlphaFoldDB" id="A0A162ZEZ2"/>
<name>A0A162ZEZ2_PHYB8</name>
<feature type="region of interest" description="Disordered" evidence="1">
    <location>
        <begin position="203"/>
        <end position="244"/>
    </location>
</feature>
<evidence type="ECO:0000259" key="2">
    <source>
        <dbReference type="Pfam" id="PF04212"/>
    </source>
</evidence>
<dbReference type="InterPro" id="IPR007330">
    <property type="entry name" value="MIT_dom"/>
</dbReference>
<evidence type="ECO:0000313" key="4">
    <source>
        <dbReference type="Proteomes" id="UP000077315"/>
    </source>
</evidence>
<dbReference type="OrthoDB" id="2414723at2759"/>